<keyword evidence="3 4" id="KW-0443">Lipid metabolism</keyword>
<sequence>MVRLVPSFPPYEGPHQVGTVEVEIPVSSLLDGLREDEGIRVKFEQKERTIHTILFRIYYPATGAHPHENVEGKPHEKGWGDYLHGLIGCGKRKPVYWVPEPYQNEFLKAYLRFGGLSKEWLVNWIGGRASLLPHFLNNITIPAIANSPLEKQPSTTSHFPTMIFSHGLGGSRLAYSHICSNLASYGVVVFAPEHRDGSGPVSIIRKKNANGEKEFTTESVPYVNIPHNLTEEMSEGRDYQLSTRLTELSLLYKAVQSINAGIIPKGTIFGPEGEEVDKDDSQLSMFRDKLDVKTPGRVIWAGHSFGAATMVQFIKSIYYMGSEEWKTQAQLFTLKEHEAAELRSQITKKSPLLLLDLWSLSLLGSKRTYWLWKKPLPQVIPLDTGEKDGEDACRLLTIMSQQFYTWKENMWAVKWVLSRNPGLRDGAVREIFDYDPITGKEIDTLTSSTTASESATSAHEGEVTGENNDGYRPPKLYYIKQSAHLSQSDFNLLFPIMFRKAAPDPQKVLGLNIRAAVQWLREAGFRQGLAPYGQVEGQSGDDEIFGCAEVEEGAEVKGEKKGEKKVLEGWVRLGLHEEKIKKKAVKEAVREGMGAGGEADLEAEGDLEEGRERSNKI</sequence>
<dbReference type="AlphaFoldDB" id="A0A3N4LUG7"/>
<comment type="similarity">
    <text evidence="4">Belongs to the serine esterase family.</text>
</comment>
<feature type="region of interest" description="Disordered" evidence="5">
    <location>
        <begin position="591"/>
        <end position="617"/>
    </location>
</feature>
<dbReference type="SUPFAM" id="SSF53474">
    <property type="entry name" value="alpha/beta-Hydrolases"/>
    <property type="match status" value="1"/>
</dbReference>
<accession>A0A3N4LUG7</accession>
<dbReference type="Pfam" id="PF03403">
    <property type="entry name" value="PAF-AH_p_II"/>
    <property type="match status" value="1"/>
</dbReference>
<organism evidence="6 7">
    <name type="scientific">Terfezia boudieri ATCC MYA-4762</name>
    <dbReference type="NCBI Taxonomy" id="1051890"/>
    <lineage>
        <taxon>Eukaryota</taxon>
        <taxon>Fungi</taxon>
        <taxon>Dikarya</taxon>
        <taxon>Ascomycota</taxon>
        <taxon>Pezizomycotina</taxon>
        <taxon>Pezizomycetes</taxon>
        <taxon>Pezizales</taxon>
        <taxon>Pezizaceae</taxon>
        <taxon>Terfezia</taxon>
    </lineage>
</organism>
<dbReference type="PIRSF" id="PIRSF018169">
    <property type="entry name" value="PAF_acetylhydrolase"/>
    <property type="match status" value="1"/>
</dbReference>
<keyword evidence="2 4" id="KW-0442">Lipid degradation</keyword>
<evidence type="ECO:0000313" key="6">
    <source>
        <dbReference type="EMBL" id="RPB25209.1"/>
    </source>
</evidence>
<dbReference type="PANTHER" id="PTHR10272:SF7">
    <property type="entry name" value="PHOSPHOLIPASE-RELATED"/>
    <property type="match status" value="1"/>
</dbReference>
<dbReference type="InterPro" id="IPR016715">
    <property type="entry name" value="PAF_acetylhydro_eukaryote"/>
</dbReference>
<dbReference type="Gene3D" id="3.40.50.1820">
    <property type="entry name" value="alpha/beta hydrolase"/>
    <property type="match status" value="1"/>
</dbReference>
<feature type="compositionally biased region" description="Low complexity" evidence="5">
    <location>
        <begin position="445"/>
        <end position="458"/>
    </location>
</feature>
<dbReference type="GO" id="GO:0003847">
    <property type="term" value="F:1-alkyl-2-acetylglycerophosphocholine esterase activity"/>
    <property type="evidence" value="ECO:0007669"/>
    <property type="project" value="UniProtKB-UniRule"/>
</dbReference>
<proteinExistence type="inferred from homology"/>
<dbReference type="Proteomes" id="UP000267821">
    <property type="component" value="Unassembled WGS sequence"/>
</dbReference>
<evidence type="ECO:0000256" key="3">
    <source>
        <dbReference type="ARBA" id="ARBA00023098"/>
    </source>
</evidence>
<dbReference type="STRING" id="1051890.A0A3N4LUG7"/>
<keyword evidence="1 4" id="KW-0378">Hydrolase</keyword>
<evidence type="ECO:0000256" key="2">
    <source>
        <dbReference type="ARBA" id="ARBA00022963"/>
    </source>
</evidence>
<feature type="region of interest" description="Disordered" evidence="5">
    <location>
        <begin position="445"/>
        <end position="469"/>
    </location>
</feature>
<evidence type="ECO:0000256" key="5">
    <source>
        <dbReference type="SAM" id="MobiDB-lite"/>
    </source>
</evidence>
<feature type="compositionally biased region" description="Basic and acidic residues" evidence="5">
    <location>
        <begin position="608"/>
        <end position="617"/>
    </location>
</feature>
<name>A0A3N4LUG7_9PEZI</name>
<dbReference type="GO" id="GO:0016042">
    <property type="term" value="P:lipid catabolic process"/>
    <property type="evidence" value="ECO:0007669"/>
    <property type="project" value="UniProtKB-KW"/>
</dbReference>
<evidence type="ECO:0000313" key="7">
    <source>
        <dbReference type="Proteomes" id="UP000267821"/>
    </source>
</evidence>
<dbReference type="EC" id="3.1.1.47" evidence="4"/>
<dbReference type="PANTHER" id="PTHR10272">
    <property type="entry name" value="PLATELET-ACTIVATING FACTOR ACETYLHYDROLASE"/>
    <property type="match status" value="1"/>
</dbReference>
<evidence type="ECO:0000256" key="4">
    <source>
        <dbReference type="PIRNR" id="PIRNR018169"/>
    </source>
</evidence>
<evidence type="ECO:0000256" key="1">
    <source>
        <dbReference type="ARBA" id="ARBA00022801"/>
    </source>
</evidence>
<dbReference type="InParanoid" id="A0A3N4LUG7"/>
<gene>
    <name evidence="6" type="ORF">L211DRAFT_848087</name>
</gene>
<dbReference type="InterPro" id="IPR029058">
    <property type="entry name" value="AB_hydrolase_fold"/>
</dbReference>
<comment type="catalytic activity">
    <reaction evidence="4">
        <text>a 1-O-alkyl-2-acetyl-sn-glycero-3-phosphocholine + H2O = a 1-O-alkyl-sn-glycero-3-phosphocholine + acetate + H(+)</text>
        <dbReference type="Rhea" id="RHEA:17777"/>
        <dbReference type="ChEBI" id="CHEBI:15377"/>
        <dbReference type="ChEBI" id="CHEBI:15378"/>
        <dbReference type="ChEBI" id="CHEBI:30089"/>
        <dbReference type="ChEBI" id="CHEBI:30909"/>
        <dbReference type="ChEBI" id="CHEBI:36707"/>
        <dbReference type="EC" id="3.1.1.47"/>
    </reaction>
</comment>
<dbReference type="EMBL" id="ML121538">
    <property type="protein sequence ID" value="RPB25209.1"/>
    <property type="molecule type" value="Genomic_DNA"/>
</dbReference>
<keyword evidence="7" id="KW-1185">Reference proteome</keyword>
<dbReference type="OrthoDB" id="2363873at2759"/>
<reference evidence="6 7" key="1">
    <citation type="journal article" date="2018" name="Nat. Ecol. Evol.">
        <title>Pezizomycetes genomes reveal the molecular basis of ectomycorrhizal truffle lifestyle.</title>
        <authorList>
            <person name="Murat C."/>
            <person name="Payen T."/>
            <person name="Noel B."/>
            <person name="Kuo A."/>
            <person name="Morin E."/>
            <person name="Chen J."/>
            <person name="Kohler A."/>
            <person name="Krizsan K."/>
            <person name="Balestrini R."/>
            <person name="Da Silva C."/>
            <person name="Montanini B."/>
            <person name="Hainaut M."/>
            <person name="Levati E."/>
            <person name="Barry K.W."/>
            <person name="Belfiori B."/>
            <person name="Cichocki N."/>
            <person name="Clum A."/>
            <person name="Dockter R.B."/>
            <person name="Fauchery L."/>
            <person name="Guy J."/>
            <person name="Iotti M."/>
            <person name="Le Tacon F."/>
            <person name="Lindquist E.A."/>
            <person name="Lipzen A."/>
            <person name="Malagnac F."/>
            <person name="Mello A."/>
            <person name="Molinier V."/>
            <person name="Miyauchi S."/>
            <person name="Poulain J."/>
            <person name="Riccioni C."/>
            <person name="Rubini A."/>
            <person name="Sitrit Y."/>
            <person name="Splivallo R."/>
            <person name="Traeger S."/>
            <person name="Wang M."/>
            <person name="Zifcakova L."/>
            <person name="Wipf D."/>
            <person name="Zambonelli A."/>
            <person name="Paolocci F."/>
            <person name="Nowrousian M."/>
            <person name="Ottonello S."/>
            <person name="Baldrian P."/>
            <person name="Spatafora J.W."/>
            <person name="Henrissat B."/>
            <person name="Nagy L.G."/>
            <person name="Aury J.M."/>
            <person name="Wincker P."/>
            <person name="Grigoriev I.V."/>
            <person name="Bonfante P."/>
            <person name="Martin F.M."/>
        </authorList>
    </citation>
    <scope>NUCLEOTIDE SEQUENCE [LARGE SCALE GENOMIC DNA]</scope>
    <source>
        <strain evidence="6 7">ATCC MYA-4762</strain>
    </source>
</reference>
<protein>
    <recommendedName>
        <fullName evidence="4">Putative phospholipase</fullName>
        <ecNumber evidence="4">3.1.1.47</ecNumber>
    </recommendedName>
</protein>